<proteinExistence type="predicted"/>
<evidence type="ECO:0000313" key="2">
    <source>
        <dbReference type="Proteomes" id="UP000005867"/>
    </source>
</evidence>
<accession>G7VBH5</accession>
<reference evidence="1 2" key="1">
    <citation type="journal article" date="2012" name="J. Bacteriol.">
        <title>Complete genome sequence of strain 1860, a crenarchaeon of the genus pyrobaculum able to grow with various electron acceptors.</title>
        <authorList>
            <person name="Mardanov A.V."/>
            <person name="Gumerov V.M."/>
            <person name="Slobodkina G.B."/>
            <person name="Beletsky A.V."/>
            <person name="Bonch-Osmolovskaya E.A."/>
            <person name="Ravin N.V."/>
            <person name="Skryabin K.G."/>
        </authorList>
    </citation>
    <scope>NUCLEOTIDE SEQUENCE [LARGE SCALE GENOMIC DNA]</scope>
    <source>
        <strain evidence="1 2">1860</strain>
    </source>
</reference>
<evidence type="ECO:0000313" key="1">
    <source>
        <dbReference type="EMBL" id="AET32405.1"/>
    </source>
</evidence>
<name>G7VBH5_9CREN</name>
<dbReference type="EMBL" id="CP003098">
    <property type="protein sequence ID" value="AET32405.1"/>
    <property type="molecule type" value="Genomic_DNA"/>
</dbReference>
<dbReference type="KEGG" id="pyr:P186_0964"/>
<gene>
    <name evidence="1" type="ORF">P186_0964</name>
</gene>
<dbReference type="HOGENOM" id="CLU_2565884_0_0_2"/>
<dbReference type="STRING" id="1104324.P186_0964"/>
<protein>
    <submittedName>
        <fullName evidence="1">Uncharacterized protein</fullName>
    </submittedName>
</protein>
<keyword evidence="2" id="KW-1185">Reference proteome</keyword>
<dbReference type="Proteomes" id="UP000005867">
    <property type="component" value="Chromosome"/>
</dbReference>
<dbReference type="AlphaFoldDB" id="G7VBH5"/>
<organism evidence="1 2">
    <name type="scientific">Pyrobaculum ferrireducens</name>
    <dbReference type="NCBI Taxonomy" id="1104324"/>
    <lineage>
        <taxon>Archaea</taxon>
        <taxon>Thermoproteota</taxon>
        <taxon>Thermoprotei</taxon>
        <taxon>Thermoproteales</taxon>
        <taxon>Thermoproteaceae</taxon>
        <taxon>Pyrobaculum</taxon>
    </lineage>
</organism>
<dbReference type="BioCyc" id="PSP1104324:GJSN-944-MONOMER"/>
<sequence>MGLTPRCPLNWFLEWAPKTQLGRRIREIALSVRDVSETQCHADIISTIGKPLNTKLSMAVSALLGVLGKCDVEVAKRNRCD</sequence>